<dbReference type="Proteomes" id="UP000315439">
    <property type="component" value="Unassembled WGS sequence"/>
</dbReference>
<dbReference type="PANTHER" id="PTHR30469">
    <property type="entry name" value="MULTIDRUG RESISTANCE PROTEIN MDTA"/>
    <property type="match status" value="1"/>
</dbReference>
<dbReference type="OrthoDB" id="8524475at2"/>
<accession>A0A545U934</accession>
<gene>
    <name evidence="3" type="ORF">FLL46_18860</name>
</gene>
<sequence length="496" mass="55354">MELLIIIQIEMFQIQMLQIKTLSTRVHQNRYHYRKVVMLLHRIKRKNALSKSTFVKMKSLFERQVFTKLTQPIPIGVVFLFIGIVASWLLISSGTAQTQKPIEEPVWPVASIKAELSSFSPYVPLFGRVETPLHSTISAMLPANIDKVHVKEGQLVKAGELLISLNTDEALLALQQKEADLAEAKARLAKLKIQTQANKKILTHQEKLAALEQEKLLRKEKMLATKAISAEQFATSQSESKAQFISLEQQRVLVANSINQLDIARANIKRASAQLNKAQLDFSYTKIKAPYDAVISKVMASVGERTQPGNQLLTLFDRSSLELRANIPNQYLQAVKSVLENNGAITAHVDFGEAIIPLQLRRLTAQVKQGRSGVDGLFSLDINSNQLALGQVVKLIMKLPARDNIISVPPEAVYNNNKIYVIESSRLKAMPVDWVGDNYENGVHRMLVSPGALYRENSSSKSESGRIFEVATTKLHHAKTGLKVSVINDKPLMADR</sequence>
<comment type="caution">
    <text evidence="3">The sequence shown here is derived from an EMBL/GenBank/DDBJ whole genome shotgun (WGS) entry which is preliminary data.</text>
</comment>
<dbReference type="AlphaFoldDB" id="A0A545U934"/>
<evidence type="ECO:0000256" key="2">
    <source>
        <dbReference type="SAM" id="Phobius"/>
    </source>
</evidence>
<dbReference type="SUPFAM" id="SSF111369">
    <property type="entry name" value="HlyD-like secretion proteins"/>
    <property type="match status" value="1"/>
</dbReference>
<evidence type="ECO:0000256" key="1">
    <source>
        <dbReference type="SAM" id="Coils"/>
    </source>
</evidence>
<keyword evidence="2" id="KW-1133">Transmembrane helix</keyword>
<proteinExistence type="predicted"/>
<organism evidence="3 4">
    <name type="scientific">Aliikangiella coralliicola</name>
    <dbReference type="NCBI Taxonomy" id="2592383"/>
    <lineage>
        <taxon>Bacteria</taxon>
        <taxon>Pseudomonadati</taxon>
        <taxon>Pseudomonadota</taxon>
        <taxon>Gammaproteobacteria</taxon>
        <taxon>Oceanospirillales</taxon>
        <taxon>Pleioneaceae</taxon>
        <taxon>Aliikangiella</taxon>
    </lineage>
</organism>
<evidence type="ECO:0000313" key="3">
    <source>
        <dbReference type="EMBL" id="TQV85975.1"/>
    </source>
</evidence>
<keyword evidence="4" id="KW-1185">Reference proteome</keyword>
<feature type="coiled-coil region" evidence="1">
    <location>
        <begin position="254"/>
        <end position="281"/>
    </location>
</feature>
<keyword evidence="2" id="KW-0812">Transmembrane</keyword>
<feature type="coiled-coil region" evidence="1">
    <location>
        <begin position="167"/>
        <end position="214"/>
    </location>
</feature>
<protein>
    <submittedName>
        <fullName evidence="3">HlyD family efflux transporter periplasmic adaptor subunit</fullName>
    </submittedName>
</protein>
<evidence type="ECO:0000313" key="4">
    <source>
        <dbReference type="Proteomes" id="UP000315439"/>
    </source>
</evidence>
<dbReference type="Gene3D" id="1.10.287.470">
    <property type="entry name" value="Helix hairpin bin"/>
    <property type="match status" value="1"/>
</dbReference>
<keyword evidence="2" id="KW-0472">Membrane</keyword>
<feature type="transmembrane region" description="Helical" evidence="2">
    <location>
        <begin position="73"/>
        <end position="91"/>
    </location>
</feature>
<dbReference type="PANTHER" id="PTHR30469:SF15">
    <property type="entry name" value="HLYD FAMILY OF SECRETION PROTEINS"/>
    <property type="match status" value="1"/>
</dbReference>
<dbReference type="EMBL" id="VIKS01000011">
    <property type="protein sequence ID" value="TQV85975.1"/>
    <property type="molecule type" value="Genomic_DNA"/>
</dbReference>
<dbReference type="Gene3D" id="2.40.30.170">
    <property type="match status" value="1"/>
</dbReference>
<keyword evidence="1" id="KW-0175">Coiled coil</keyword>
<reference evidence="3 4" key="1">
    <citation type="submission" date="2019-07" db="EMBL/GenBank/DDBJ databases">
        <title>Draft genome for Aliikangiella sp. M105.</title>
        <authorList>
            <person name="Wang G."/>
        </authorList>
    </citation>
    <scope>NUCLEOTIDE SEQUENCE [LARGE SCALE GENOMIC DNA]</scope>
    <source>
        <strain evidence="3 4">M105</strain>
    </source>
</reference>
<name>A0A545U934_9GAMM</name>
<dbReference type="Gene3D" id="2.40.50.100">
    <property type="match status" value="1"/>
</dbReference>
<dbReference type="GO" id="GO:1990281">
    <property type="term" value="C:efflux pump complex"/>
    <property type="evidence" value="ECO:0007669"/>
    <property type="project" value="TreeGrafter"/>
</dbReference>
<dbReference type="GO" id="GO:0015562">
    <property type="term" value="F:efflux transmembrane transporter activity"/>
    <property type="evidence" value="ECO:0007669"/>
    <property type="project" value="TreeGrafter"/>
</dbReference>